<dbReference type="InterPro" id="IPR044139">
    <property type="entry name" value="CysN_NoDQ_III"/>
</dbReference>
<organism evidence="8 9">
    <name type="scientific">Alcaligenes xylosoxydans xylosoxydans</name>
    <name type="common">Achromobacter xylosoxidans</name>
    <dbReference type="NCBI Taxonomy" id="85698"/>
    <lineage>
        <taxon>Bacteria</taxon>
        <taxon>Pseudomonadati</taxon>
        <taxon>Pseudomonadota</taxon>
        <taxon>Betaproteobacteria</taxon>
        <taxon>Burkholderiales</taxon>
        <taxon>Alcaligenaceae</taxon>
        <taxon>Achromobacter</taxon>
    </lineage>
</organism>
<dbReference type="AlphaFoldDB" id="A0A0X8NY93"/>
<dbReference type="CDD" id="cd03695">
    <property type="entry name" value="CysN_NodQ_II"/>
    <property type="match status" value="1"/>
</dbReference>
<dbReference type="PROSITE" id="PS51722">
    <property type="entry name" value="G_TR_2"/>
    <property type="match status" value="1"/>
</dbReference>
<dbReference type="InterPro" id="IPR044138">
    <property type="entry name" value="CysN_II"/>
</dbReference>
<keyword evidence="2 8" id="KW-0808">Transferase</keyword>
<dbReference type="InterPro" id="IPR011779">
    <property type="entry name" value="SO4_adenylTrfase_lsu"/>
</dbReference>
<dbReference type="EC" id="2.7.7.4" evidence="1"/>
<dbReference type="PROSITE" id="PS00301">
    <property type="entry name" value="G_TR_1"/>
    <property type="match status" value="1"/>
</dbReference>
<reference evidence="9" key="1">
    <citation type="submission" date="2015-12" db="EMBL/GenBank/DDBJ databases">
        <title>FDA dAtabase for Regulatory Grade micrObial Sequences (FDA-ARGOS): Supporting development and validation of Infectious Disease Dx tests.</title>
        <authorList>
            <person name="Case J."/>
            <person name="Tallon L."/>
            <person name="Sadzewicz L."/>
            <person name="Sengamalay N."/>
            <person name="Ott S."/>
            <person name="Godinez A."/>
            <person name="Nagaraj S."/>
            <person name="Nadendla S."/>
            <person name="Sichtig H."/>
        </authorList>
    </citation>
    <scope>NUCLEOTIDE SEQUENCE [LARGE SCALE GENOMIC DNA]</scope>
    <source>
        <strain evidence="9">FDAARGOS_147</strain>
    </source>
</reference>
<keyword evidence="4" id="KW-0547">Nucleotide-binding</keyword>
<evidence type="ECO:0000256" key="1">
    <source>
        <dbReference type="ARBA" id="ARBA00012391"/>
    </source>
</evidence>
<dbReference type="InterPro" id="IPR041757">
    <property type="entry name" value="CysN_GTP-bd"/>
</dbReference>
<name>A0A0X8NY93_ALCXX</name>
<dbReference type="SUPFAM" id="SSF50447">
    <property type="entry name" value="Translation proteins"/>
    <property type="match status" value="1"/>
</dbReference>
<feature type="domain" description="Tr-type G" evidence="7">
    <location>
        <begin position="14"/>
        <end position="231"/>
    </location>
</feature>
<dbReference type="InterPro" id="IPR000795">
    <property type="entry name" value="T_Tr_GTP-bd_dom"/>
</dbReference>
<dbReference type="Gene3D" id="3.40.50.300">
    <property type="entry name" value="P-loop containing nucleotide triphosphate hydrolases"/>
    <property type="match status" value="1"/>
</dbReference>
<evidence type="ECO:0000256" key="4">
    <source>
        <dbReference type="ARBA" id="ARBA00022741"/>
    </source>
</evidence>
<dbReference type="InterPro" id="IPR027417">
    <property type="entry name" value="P-loop_NTPase"/>
</dbReference>
<dbReference type="SUPFAM" id="SSF52540">
    <property type="entry name" value="P-loop containing nucleoside triphosphate hydrolases"/>
    <property type="match status" value="1"/>
</dbReference>
<dbReference type="InterPro" id="IPR004161">
    <property type="entry name" value="EFTu-like_2"/>
</dbReference>
<gene>
    <name evidence="8" type="ORF">AL504_11185</name>
</gene>
<dbReference type="InterPro" id="IPR050100">
    <property type="entry name" value="TRAFAC_GTPase_members"/>
</dbReference>
<dbReference type="CDD" id="cd04166">
    <property type="entry name" value="CysN_ATPS"/>
    <property type="match status" value="1"/>
</dbReference>
<evidence type="ECO:0000259" key="7">
    <source>
        <dbReference type="PROSITE" id="PS51722"/>
    </source>
</evidence>
<dbReference type="GO" id="GO:0005525">
    <property type="term" value="F:GTP binding"/>
    <property type="evidence" value="ECO:0007669"/>
    <property type="project" value="UniProtKB-KW"/>
</dbReference>
<dbReference type="CDD" id="cd04095">
    <property type="entry name" value="CysN_NoDQ_III"/>
    <property type="match status" value="1"/>
</dbReference>
<dbReference type="RefSeq" id="WP_006393644.1">
    <property type="nucleotide sequence ID" value="NZ_CP014060.2"/>
</dbReference>
<evidence type="ECO:0000313" key="9">
    <source>
        <dbReference type="Proteomes" id="UP000060602"/>
    </source>
</evidence>
<dbReference type="InterPro" id="IPR031157">
    <property type="entry name" value="G_TR_CS"/>
</dbReference>
<keyword evidence="3 8" id="KW-0548">Nucleotidyltransferase</keyword>
<dbReference type="SUPFAM" id="SSF50465">
    <property type="entry name" value="EF-Tu/eEF-1alpha/eIF2-gamma C-terminal domain"/>
    <property type="match status" value="1"/>
</dbReference>
<dbReference type="GO" id="GO:0006790">
    <property type="term" value="P:sulfur compound metabolic process"/>
    <property type="evidence" value="ECO:0007669"/>
    <property type="project" value="InterPro"/>
</dbReference>
<dbReference type="InterPro" id="IPR054696">
    <property type="entry name" value="GTP-eEF1A_C"/>
</dbReference>
<evidence type="ECO:0000313" key="8">
    <source>
        <dbReference type="EMBL" id="AMG36537.1"/>
    </source>
</evidence>
<dbReference type="Pfam" id="PF00009">
    <property type="entry name" value="GTP_EFTU"/>
    <property type="match status" value="1"/>
</dbReference>
<proteinExistence type="predicted"/>
<evidence type="ECO:0000256" key="5">
    <source>
        <dbReference type="ARBA" id="ARBA00022840"/>
    </source>
</evidence>
<dbReference type="Proteomes" id="UP000060602">
    <property type="component" value="Chromosome"/>
</dbReference>
<dbReference type="GO" id="GO:0005524">
    <property type="term" value="F:ATP binding"/>
    <property type="evidence" value="ECO:0007669"/>
    <property type="project" value="UniProtKB-KW"/>
</dbReference>
<evidence type="ECO:0000256" key="3">
    <source>
        <dbReference type="ARBA" id="ARBA00022695"/>
    </source>
</evidence>
<dbReference type="EMBL" id="CP014060">
    <property type="protein sequence ID" value="AMG36537.1"/>
    <property type="molecule type" value="Genomic_DNA"/>
</dbReference>
<dbReference type="GO" id="GO:0004781">
    <property type="term" value="F:sulfate adenylyltransferase (ATP) activity"/>
    <property type="evidence" value="ECO:0007669"/>
    <property type="project" value="UniProtKB-EC"/>
</dbReference>
<keyword evidence="5" id="KW-0067">ATP-binding</keyword>
<accession>A0A0X8NY93</accession>
<evidence type="ECO:0000256" key="6">
    <source>
        <dbReference type="ARBA" id="ARBA00023134"/>
    </source>
</evidence>
<dbReference type="NCBIfam" id="TIGR02034">
    <property type="entry name" value="CysN"/>
    <property type="match status" value="1"/>
</dbReference>
<dbReference type="InterPro" id="IPR009001">
    <property type="entry name" value="Transl_elong_EF1A/Init_IF2_C"/>
</dbReference>
<protein>
    <recommendedName>
        <fullName evidence="1">sulfate adenylyltransferase</fullName>
        <ecNumber evidence="1">2.7.7.4</ecNumber>
    </recommendedName>
</protein>
<dbReference type="GO" id="GO:0003924">
    <property type="term" value="F:GTPase activity"/>
    <property type="evidence" value="ECO:0007669"/>
    <property type="project" value="InterPro"/>
</dbReference>
<dbReference type="Pfam" id="PF03144">
    <property type="entry name" value="GTP_EFTU_D2"/>
    <property type="match status" value="1"/>
</dbReference>
<dbReference type="PRINTS" id="PR00315">
    <property type="entry name" value="ELONGATNFCT"/>
</dbReference>
<dbReference type="PANTHER" id="PTHR23115">
    <property type="entry name" value="TRANSLATION FACTOR"/>
    <property type="match status" value="1"/>
</dbReference>
<dbReference type="Gene3D" id="2.40.30.10">
    <property type="entry name" value="Translation factors"/>
    <property type="match status" value="2"/>
</dbReference>
<evidence type="ECO:0000256" key="2">
    <source>
        <dbReference type="ARBA" id="ARBA00022679"/>
    </source>
</evidence>
<sequence length="432" mass="46854">MNAVNDSFLSGAGTGVLRLITAGSVDDGKSTLIGRLLYDSKGVFADQLDAISRAKYKRVAEGGIDFSLLTDGLEAEREQGITIDVAYRYFSTPARKFIIADAPGHEQYTRNMVTGASTADVAVILIDATRAADGKLLPQTKRHSTIARLLGIRHIVVAVNKMDLVDWDPAVFERIRDAYADLAGKLGIAHFDALPLSALNGDNVVTLSDKTPWYSGQPLLTLLESLELSGDNGAGPLRFPVQWVARHDGSRKDDFRGYAGRIASGVLRPGDEITVQPSGVTARVQEVRLFDRALDEAVAGDSVTLVLDRDVDVSRGDVIVHAAAPAQVAREFEAELCWLDAQALNPARKYLLKHGTRLTSAKIRAVLSHRDIHELQEVENTEGTLRMNDIGRVAFTTRESLAVDRYTDVPATGAFILIDEATHQTAAAGMLR</sequence>
<dbReference type="InterPro" id="IPR009000">
    <property type="entry name" value="Transl_B-barrel_sf"/>
</dbReference>
<dbReference type="Pfam" id="PF22594">
    <property type="entry name" value="GTP-eEF1A_C"/>
    <property type="match status" value="1"/>
</dbReference>
<dbReference type="FunFam" id="3.40.50.300:FF:000119">
    <property type="entry name" value="Sulfate adenylyltransferase subunit 1"/>
    <property type="match status" value="1"/>
</dbReference>
<keyword evidence="6" id="KW-0342">GTP-binding</keyword>